<feature type="region of interest" description="Disordered" evidence="10">
    <location>
        <begin position="88"/>
        <end position="113"/>
    </location>
</feature>
<comment type="subunit">
    <text evidence="9">LSm subunits form a heteromer with a doughnut shape.</text>
</comment>
<sequence>MILPLALLNAAKETDAMIELKNGNTYNGRLTKIDHFMNVVLGTAICTFKGGSEFLQLKECYIRGNSIRSIQIESSLLEKAAAISGRKRMRRFRGRGRGRGRGKTTNKRFAKTD</sequence>
<dbReference type="InterPro" id="IPR047575">
    <property type="entry name" value="Sm"/>
</dbReference>
<dbReference type="CDD" id="cd01723">
    <property type="entry name" value="LSm4"/>
    <property type="match status" value="1"/>
</dbReference>
<evidence type="ECO:0000256" key="2">
    <source>
        <dbReference type="ARBA" id="ARBA00006850"/>
    </source>
</evidence>
<keyword evidence="7 9" id="KW-0539">Nucleus</keyword>
<comment type="subcellular location">
    <subcellularLocation>
        <location evidence="1 9">Nucleus</location>
    </subcellularLocation>
</comment>
<evidence type="ECO:0000256" key="5">
    <source>
        <dbReference type="ARBA" id="ARBA00022884"/>
    </source>
</evidence>
<comment type="caution">
    <text evidence="12">The sequence shown here is derived from an EMBL/GenBank/DDBJ whole genome shotgun (WGS) entry which is preliminary data.</text>
</comment>
<keyword evidence="13" id="KW-1185">Reference proteome</keyword>
<name>A0ABV2ANJ4_9EUKA</name>
<dbReference type="InterPro" id="IPR027141">
    <property type="entry name" value="LSm4/Sm_D1/D3"/>
</dbReference>
<comment type="similarity">
    <text evidence="2 9">Belongs to the snRNP Sm proteins family.</text>
</comment>
<evidence type="ECO:0000256" key="8">
    <source>
        <dbReference type="ARBA" id="ARBA00023274"/>
    </source>
</evidence>
<evidence type="ECO:0000256" key="10">
    <source>
        <dbReference type="SAM" id="MobiDB-lite"/>
    </source>
</evidence>
<evidence type="ECO:0000256" key="7">
    <source>
        <dbReference type="ARBA" id="ARBA00023242"/>
    </source>
</evidence>
<dbReference type="Pfam" id="PF01423">
    <property type="entry name" value="LSM"/>
    <property type="match status" value="1"/>
</dbReference>
<evidence type="ECO:0000259" key="11">
    <source>
        <dbReference type="PROSITE" id="PS52002"/>
    </source>
</evidence>
<reference evidence="12 13" key="1">
    <citation type="journal article" date="2024" name="BMC Biol.">
        <title>Comparative genomics of Ascetosporea gives new insight into the evolutionary basis for animal parasitism in Rhizaria.</title>
        <authorList>
            <person name="Hiltunen Thoren M."/>
            <person name="Onut-Brannstrom I."/>
            <person name="Alfjorden A."/>
            <person name="Peckova H."/>
            <person name="Swords F."/>
            <person name="Hooper C."/>
            <person name="Holzer A.S."/>
            <person name="Bass D."/>
            <person name="Burki F."/>
        </authorList>
    </citation>
    <scope>NUCLEOTIDE SEQUENCE [LARGE SCALE GENOMIC DNA]</scope>
    <source>
        <strain evidence="12">20-A016</strain>
    </source>
</reference>
<proteinExistence type="inferred from homology"/>
<dbReference type="InterPro" id="IPR010920">
    <property type="entry name" value="LSM_dom_sf"/>
</dbReference>
<keyword evidence="8 9" id="KW-0687">Ribonucleoprotein</keyword>
<protein>
    <recommendedName>
        <fullName evidence="9">U6 snRNA-associated Sm-like protein LSm4</fullName>
    </recommendedName>
</protein>
<feature type="domain" description="Sm" evidence="11">
    <location>
        <begin position="3"/>
        <end position="76"/>
    </location>
</feature>
<dbReference type="Proteomes" id="UP001439008">
    <property type="component" value="Unassembled WGS sequence"/>
</dbReference>
<gene>
    <name evidence="9 12" type="primary">LSM4</name>
    <name evidence="12" type="ORF">MHBO_002787</name>
</gene>
<dbReference type="PROSITE" id="PS52002">
    <property type="entry name" value="SM"/>
    <property type="match status" value="1"/>
</dbReference>
<dbReference type="InterPro" id="IPR001163">
    <property type="entry name" value="Sm_dom_euk/arc"/>
</dbReference>
<evidence type="ECO:0000313" key="13">
    <source>
        <dbReference type="Proteomes" id="UP001439008"/>
    </source>
</evidence>
<dbReference type="InterPro" id="IPR034101">
    <property type="entry name" value="Lsm4"/>
</dbReference>
<keyword evidence="6 9" id="KW-0508">mRNA splicing</keyword>
<organism evidence="12 13">
    <name type="scientific">Bonamia ostreae</name>
    <dbReference type="NCBI Taxonomy" id="126728"/>
    <lineage>
        <taxon>Eukaryota</taxon>
        <taxon>Sar</taxon>
        <taxon>Rhizaria</taxon>
        <taxon>Endomyxa</taxon>
        <taxon>Ascetosporea</taxon>
        <taxon>Haplosporida</taxon>
        <taxon>Bonamia</taxon>
    </lineage>
</organism>
<evidence type="ECO:0000256" key="1">
    <source>
        <dbReference type="ARBA" id="ARBA00004123"/>
    </source>
</evidence>
<keyword evidence="3 9" id="KW-0507">mRNA processing</keyword>
<dbReference type="PANTHER" id="PTHR23338">
    <property type="entry name" value="SMALL NUCLEAR RIBONUCLEOPROTEIN SM"/>
    <property type="match status" value="1"/>
</dbReference>
<keyword evidence="4 9" id="KW-0747">Spliceosome</keyword>
<keyword evidence="5 9" id="KW-0694">RNA-binding</keyword>
<comment type="function">
    <text evidence="9">Binds specifically to the 3'-terminal U-tract of U6 snRNA.</text>
</comment>
<dbReference type="SMART" id="SM00651">
    <property type="entry name" value="Sm"/>
    <property type="match status" value="1"/>
</dbReference>
<dbReference type="EMBL" id="JBDODL010001170">
    <property type="protein sequence ID" value="MES1921227.1"/>
    <property type="molecule type" value="Genomic_DNA"/>
</dbReference>
<evidence type="ECO:0000256" key="3">
    <source>
        <dbReference type="ARBA" id="ARBA00022664"/>
    </source>
</evidence>
<dbReference type="Gene3D" id="2.30.30.100">
    <property type="match status" value="1"/>
</dbReference>
<evidence type="ECO:0000256" key="4">
    <source>
        <dbReference type="ARBA" id="ARBA00022728"/>
    </source>
</evidence>
<evidence type="ECO:0000256" key="9">
    <source>
        <dbReference type="RuleBase" id="RU365049"/>
    </source>
</evidence>
<evidence type="ECO:0000256" key="6">
    <source>
        <dbReference type="ARBA" id="ARBA00023187"/>
    </source>
</evidence>
<dbReference type="SUPFAM" id="SSF50182">
    <property type="entry name" value="Sm-like ribonucleoproteins"/>
    <property type="match status" value="1"/>
</dbReference>
<evidence type="ECO:0000313" key="12">
    <source>
        <dbReference type="EMBL" id="MES1921227.1"/>
    </source>
</evidence>
<accession>A0ABV2ANJ4</accession>